<name>A0A9Q5X991_9BACT</name>
<dbReference type="Proteomes" id="UP000195975">
    <property type="component" value="Unassembled WGS sequence"/>
</dbReference>
<protein>
    <recommendedName>
        <fullName evidence="2">DUF6383 domain-containing protein</fullName>
    </recommendedName>
</protein>
<keyword evidence="1" id="KW-0732">Signal</keyword>
<feature type="signal peptide" evidence="1">
    <location>
        <begin position="1"/>
        <end position="21"/>
    </location>
</feature>
<feature type="chain" id="PRO_5040199633" description="DUF6383 domain-containing protein" evidence="1">
    <location>
        <begin position="22"/>
        <end position="963"/>
    </location>
</feature>
<accession>A0A9Q5X991</accession>
<dbReference type="Pfam" id="PF19910">
    <property type="entry name" value="DUF6383"/>
    <property type="match status" value="1"/>
</dbReference>
<evidence type="ECO:0000313" key="4">
    <source>
        <dbReference type="Proteomes" id="UP000195975"/>
    </source>
</evidence>
<dbReference type="AlphaFoldDB" id="A0A9Q5X991"/>
<evidence type="ECO:0000259" key="2">
    <source>
        <dbReference type="Pfam" id="PF19910"/>
    </source>
</evidence>
<feature type="domain" description="DUF6383" evidence="2">
    <location>
        <begin position="889"/>
        <end position="962"/>
    </location>
</feature>
<comment type="caution">
    <text evidence="3">The sequence shown here is derived from an EMBL/GenBank/DDBJ whole genome shotgun (WGS) entry which is preliminary data.</text>
</comment>
<evidence type="ECO:0000313" key="3">
    <source>
        <dbReference type="EMBL" id="OUO07130.1"/>
    </source>
</evidence>
<proteinExistence type="predicted"/>
<dbReference type="RefSeq" id="WP_087375038.1">
    <property type="nucleotide sequence ID" value="NZ_CALVDK010000009.1"/>
</dbReference>
<sequence>MNKKFSTLLMGGLLLAGAASAQTPAPIERAMGNPVTEPSAKYYYQIVNGNTGSDGYALQAAVHTNGKDSLKVVDVVALNAALTGSDAEKAIEAMAILDSTLWAFTPNGDENLGYYSIENKATGKKLQFAKEGNAAMAAGLNAWFIEVADAQYNDIQLKSYKINEDGTKTSYSIESDRTTGGAVAIAKGTAGAKYKIVRPGHIYMNADMLNSEGDGNSFKMAIEDLADENNPLIQTVKAYDLSPQGVQKNIGLRVVDGKILKADADKYSKEEDKYNKDVFVVVDTLMYTSKGGVDVNGYDAFGFKFGTDSAKVDATGKINGTTQAPGRNVANYRFAIYKDVTLVGEDDPLLIKLLGVPTYDEAATGSQFTGATKVSYVSWAGFAEKGDELTTARISNATGTARYVYDLPVITLAAGAKADITPGVYYVKYAAGADKDKYAYSYLTVASSTSSLTYTGTEDKSMNNDLLSRTQYVVTGANGKYTITNRESGDVLSTLSGRIYVKGDHFIKGGTEFALEAVTEEVAADNHVGYKFFSKEDVGNLAVALKFNSKIGSAYIVAPTKAEAGKEFTIAGGEDVEEAWFKVVPVDTVDFGVEMERAAYVLKGQFNDLYLAISNTDPSKLTWTNTKNNAAFVTFRSTGEEGEYQIICVSGATAPEIADASKFYKQLTVRASEAEFYLAEIDDDKSENGFWTIETPAAPDYLTIEDAPAHKRIFSSENSSLAVSMNAKKEGILKAVADTDADYIADQFAMWIDTACVENAEKPLYYINTCAGLDSAARAEGYKMYMMPKGNTFSNNVELVKFVDGYVFGADSLAISTYKADGSFDKMEEYKDMAQNIAAFAFQMTPAEGEYVVENIATKSYLRQVNGILYLTKNYADALTFGIEAVDTPTANEDVEVSSVTVIAGEGQVTIAGAAGKKVVVSNILGQVVANTVITSDNAPIAAPQGVVVVAVEGEEAVKAIVK</sequence>
<dbReference type="InterPro" id="IPR045963">
    <property type="entry name" value="DUF6383"/>
</dbReference>
<dbReference type="EMBL" id="NFIJ01000001">
    <property type="protein sequence ID" value="OUO07130.1"/>
    <property type="molecule type" value="Genomic_DNA"/>
</dbReference>
<gene>
    <name evidence="3" type="ORF">B5F96_00195</name>
</gene>
<evidence type="ECO:0000256" key="1">
    <source>
        <dbReference type="SAM" id="SignalP"/>
    </source>
</evidence>
<organism evidence="3 4">
    <name type="scientific">Parabacteroides johnsonii</name>
    <dbReference type="NCBI Taxonomy" id="387661"/>
    <lineage>
        <taxon>Bacteria</taxon>
        <taxon>Pseudomonadati</taxon>
        <taxon>Bacteroidota</taxon>
        <taxon>Bacteroidia</taxon>
        <taxon>Bacteroidales</taxon>
        <taxon>Tannerellaceae</taxon>
        <taxon>Parabacteroides</taxon>
    </lineage>
</organism>
<reference evidence="4" key="1">
    <citation type="submission" date="2017-04" db="EMBL/GenBank/DDBJ databases">
        <title>Function of individual gut microbiota members based on whole genome sequencing of pure cultures obtained from chicken caecum.</title>
        <authorList>
            <person name="Medvecky M."/>
            <person name="Cejkova D."/>
            <person name="Polansky O."/>
            <person name="Karasova D."/>
            <person name="Kubasova T."/>
            <person name="Cizek A."/>
            <person name="Rychlik I."/>
        </authorList>
    </citation>
    <scope>NUCLEOTIDE SEQUENCE [LARGE SCALE GENOMIC DNA]</scope>
    <source>
        <strain evidence="4">An42</strain>
    </source>
</reference>